<gene>
    <name evidence="2" type="ORF">BKD30_15315</name>
</gene>
<evidence type="ECO:0000313" key="2">
    <source>
        <dbReference type="EMBL" id="OMH22936.1"/>
    </source>
</evidence>
<dbReference type="AlphaFoldDB" id="A0A1R1L5X5"/>
<reference evidence="2 3" key="1">
    <citation type="submission" date="2016-12" db="EMBL/GenBank/DDBJ databases">
        <title>Draft genome of Tersicoccus phoenicis 1P05MA.</title>
        <authorList>
            <person name="Nakajima Y."/>
            <person name="Yoshizawa S."/>
            <person name="Nakamura K."/>
            <person name="Ogura Y."/>
            <person name="Hayashi T."/>
            <person name="Kogure K."/>
        </authorList>
    </citation>
    <scope>NUCLEOTIDE SEQUENCE [LARGE SCALE GENOMIC DNA]</scope>
    <source>
        <strain evidence="2 3">1p05MA</strain>
    </source>
</reference>
<proteinExistence type="predicted"/>
<organism evidence="2 3">
    <name type="scientific">Tersicoccus phoenicis</name>
    <dbReference type="NCBI Taxonomy" id="554083"/>
    <lineage>
        <taxon>Bacteria</taxon>
        <taxon>Bacillati</taxon>
        <taxon>Actinomycetota</taxon>
        <taxon>Actinomycetes</taxon>
        <taxon>Micrococcales</taxon>
        <taxon>Micrococcaceae</taxon>
        <taxon>Tersicoccus</taxon>
    </lineage>
</organism>
<keyword evidence="3" id="KW-1185">Reference proteome</keyword>
<evidence type="ECO:0000313" key="3">
    <source>
        <dbReference type="Proteomes" id="UP000187085"/>
    </source>
</evidence>
<evidence type="ECO:0000256" key="1">
    <source>
        <dbReference type="SAM" id="Phobius"/>
    </source>
</evidence>
<name>A0A1R1L5X5_9MICC</name>
<feature type="transmembrane region" description="Helical" evidence="1">
    <location>
        <begin position="14"/>
        <end position="36"/>
    </location>
</feature>
<comment type="caution">
    <text evidence="2">The sequence shown here is derived from an EMBL/GenBank/DDBJ whole genome shotgun (WGS) entry which is preliminary data.</text>
</comment>
<dbReference type="Proteomes" id="UP000187085">
    <property type="component" value="Unassembled WGS sequence"/>
</dbReference>
<dbReference type="EMBL" id="MRDE01000115">
    <property type="protein sequence ID" value="OMH22936.1"/>
    <property type="molecule type" value="Genomic_DNA"/>
</dbReference>
<keyword evidence="1" id="KW-0472">Membrane</keyword>
<dbReference type="RefSeq" id="WP_076705975.1">
    <property type="nucleotide sequence ID" value="NZ_MRDE01000115.1"/>
</dbReference>
<protein>
    <submittedName>
        <fullName evidence="2">Uncharacterized protein</fullName>
    </submittedName>
</protein>
<keyword evidence="1" id="KW-1133">Transmembrane helix</keyword>
<sequence>MRERVGGWIPEPDLLNLLFGALVASVINVVTALMLGSVASSVLAGAVAVATGLSLVCIAVGGLALVATRCKEEAVLSGASLLTKSELKAQYRNELNQRSNRLLFLIVTAIVGVLIALSPLILWGISFFWGDAAPGK</sequence>
<feature type="transmembrane region" description="Helical" evidence="1">
    <location>
        <begin position="42"/>
        <end position="67"/>
    </location>
</feature>
<keyword evidence="1" id="KW-0812">Transmembrane</keyword>
<accession>A0A1R1L5X5</accession>
<feature type="transmembrane region" description="Helical" evidence="1">
    <location>
        <begin position="102"/>
        <end position="129"/>
    </location>
</feature>